<evidence type="ECO:0000256" key="1">
    <source>
        <dbReference type="SAM" id="MobiDB-lite"/>
    </source>
</evidence>
<evidence type="ECO:0000313" key="3">
    <source>
        <dbReference type="Proteomes" id="UP001146351"/>
    </source>
</evidence>
<protein>
    <submittedName>
        <fullName evidence="2">Uncharacterized protein</fullName>
    </submittedName>
</protein>
<dbReference type="Proteomes" id="UP001146351">
    <property type="component" value="Unassembled WGS sequence"/>
</dbReference>
<reference evidence="2" key="1">
    <citation type="submission" date="2022-11" db="EMBL/GenBank/DDBJ databases">
        <authorList>
            <person name="Petersen C."/>
        </authorList>
    </citation>
    <scope>NUCLEOTIDE SEQUENCE</scope>
    <source>
        <strain evidence="2">IBT 21917</strain>
    </source>
</reference>
<sequence>MMLPFRLRRALYGDDSPSAEDADSSSPQPEPESESKLQPTVKTAEYFPSLWDVLKIRYLLQWKISGGLPVELVDVIIDAAEYWPSIECRMKDEVVVGTDRDRVLLKTVPLCYDRKRLENEPSPRPLPHRTVHPCRKILFELSSRDQGWGPPRENMYRCSWTWFDTEVIRGAHAKNMYAGGTEQDLLDNEQGQVRKHYGPNDKNLLPGDDKLQVNGARVSEKQNVQIIWHYLDHIKPDSPEAHDIEHTRGRGRSTLDGRGVRELEVGDSIALWARARFMGWSNHVYAAKVRVFWAV</sequence>
<dbReference type="EMBL" id="JAPQKO010000002">
    <property type="protein sequence ID" value="KAJ5180434.1"/>
    <property type="molecule type" value="Genomic_DNA"/>
</dbReference>
<name>A0A9W9IJY8_9EURO</name>
<dbReference type="AlphaFoldDB" id="A0A9W9IJY8"/>
<accession>A0A9W9IJY8</accession>
<dbReference type="OrthoDB" id="66095at2759"/>
<feature type="region of interest" description="Disordered" evidence="1">
    <location>
        <begin position="11"/>
        <end position="39"/>
    </location>
</feature>
<proteinExistence type="predicted"/>
<reference evidence="2" key="2">
    <citation type="journal article" date="2023" name="IMA Fungus">
        <title>Comparative genomic study of the Penicillium genus elucidates a diverse pangenome and 15 lateral gene transfer events.</title>
        <authorList>
            <person name="Petersen C."/>
            <person name="Sorensen T."/>
            <person name="Nielsen M.R."/>
            <person name="Sondergaard T.E."/>
            <person name="Sorensen J.L."/>
            <person name="Fitzpatrick D.A."/>
            <person name="Frisvad J.C."/>
            <person name="Nielsen K.L."/>
        </authorList>
    </citation>
    <scope>NUCLEOTIDE SEQUENCE</scope>
    <source>
        <strain evidence="2">IBT 21917</strain>
    </source>
</reference>
<comment type="caution">
    <text evidence="2">The sequence shown here is derived from an EMBL/GenBank/DDBJ whole genome shotgun (WGS) entry which is preliminary data.</text>
</comment>
<evidence type="ECO:0000313" key="2">
    <source>
        <dbReference type="EMBL" id="KAJ5180434.1"/>
    </source>
</evidence>
<organism evidence="2 3">
    <name type="scientific">Penicillium capsulatum</name>
    <dbReference type="NCBI Taxonomy" id="69766"/>
    <lineage>
        <taxon>Eukaryota</taxon>
        <taxon>Fungi</taxon>
        <taxon>Dikarya</taxon>
        <taxon>Ascomycota</taxon>
        <taxon>Pezizomycotina</taxon>
        <taxon>Eurotiomycetes</taxon>
        <taxon>Eurotiomycetidae</taxon>
        <taxon>Eurotiales</taxon>
        <taxon>Aspergillaceae</taxon>
        <taxon>Penicillium</taxon>
    </lineage>
</organism>
<gene>
    <name evidence="2" type="ORF">N7492_003644</name>
</gene>
<keyword evidence="3" id="KW-1185">Reference proteome</keyword>